<dbReference type="GO" id="GO:0016020">
    <property type="term" value="C:membrane"/>
    <property type="evidence" value="ECO:0007669"/>
    <property type="project" value="InterPro"/>
</dbReference>
<gene>
    <name evidence="13" type="ORF">C8E87_7972</name>
</gene>
<reference evidence="13 14" key="1">
    <citation type="submission" date="2019-03" db="EMBL/GenBank/DDBJ databases">
        <title>Sequencing the genomes of 1000 actinobacteria strains.</title>
        <authorList>
            <person name="Klenk H.-P."/>
        </authorList>
    </citation>
    <scope>NUCLEOTIDE SEQUENCE [LARGE SCALE GENOMIC DNA]</scope>
    <source>
        <strain evidence="13 14">DSM 43805</strain>
    </source>
</reference>
<sequence length="438" mass="45286">MTTTTASAVRQNYRAEGMPVDGPQSYSAKVRLDLRYLGGGLLLGTLLLVNALIASDAGPLGVVGVFLVVVMAAAVAVSPRYPVTALALVTVAMLALHLRVHAGVTAAFPVIGLVYLTAWRGHRLPAALASVVFLGVFLTRDIAVAPEGQAAQQLVERTSLLLGWFVAANVAGVVGRQRRAYLEQVEQRAVEAERTREEMALRRAGEERLRIARDLHDSLTHSISVIKVQAGIAVHLARKRGEEPPAALLAIQEAGGAAMRELRDTLDVLRGPSDTQGVGLAHVEALAERTRAAGFPVRVSVSGDAPELPADVDRAGYRVVQEALTNIARHAGPASAEIAIEHTPAQLAISITDDGLASPDHPAPPGVGLRGMRERVLGLGGELRAAPRDGGGFAVRATFPLNSPRPAADGVRVGGAGTPGDAAAGARAGGGSAGDGAG</sequence>
<evidence type="ECO:0000256" key="8">
    <source>
        <dbReference type="ARBA" id="ARBA00023012"/>
    </source>
</evidence>
<name>A0A4V3C665_9ACTN</name>
<evidence type="ECO:0000256" key="1">
    <source>
        <dbReference type="ARBA" id="ARBA00000085"/>
    </source>
</evidence>
<evidence type="ECO:0000256" key="3">
    <source>
        <dbReference type="ARBA" id="ARBA00022553"/>
    </source>
</evidence>
<keyword evidence="10" id="KW-1133">Transmembrane helix</keyword>
<feature type="domain" description="Histidine kinase/HSP90-like ATPase" evidence="11">
    <location>
        <begin position="317"/>
        <end position="402"/>
    </location>
</feature>
<evidence type="ECO:0000256" key="4">
    <source>
        <dbReference type="ARBA" id="ARBA00022679"/>
    </source>
</evidence>
<dbReference type="Pfam" id="PF02518">
    <property type="entry name" value="HATPase_c"/>
    <property type="match status" value="1"/>
</dbReference>
<keyword evidence="8" id="KW-0902">Two-component regulatory system</keyword>
<dbReference type="SUPFAM" id="SSF55874">
    <property type="entry name" value="ATPase domain of HSP90 chaperone/DNA topoisomerase II/histidine kinase"/>
    <property type="match status" value="1"/>
</dbReference>
<dbReference type="Pfam" id="PF07730">
    <property type="entry name" value="HisKA_3"/>
    <property type="match status" value="1"/>
</dbReference>
<dbReference type="AlphaFoldDB" id="A0A4V3C665"/>
<dbReference type="InterPro" id="IPR036890">
    <property type="entry name" value="HATPase_C_sf"/>
</dbReference>
<evidence type="ECO:0000256" key="7">
    <source>
        <dbReference type="ARBA" id="ARBA00022840"/>
    </source>
</evidence>
<keyword evidence="4" id="KW-0808">Transferase</keyword>
<organism evidence="13 14">
    <name type="scientific">Paractinoplanes brasiliensis</name>
    <dbReference type="NCBI Taxonomy" id="52695"/>
    <lineage>
        <taxon>Bacteria</taxon>
        <taxon>Bacillati</taxon>
        <taxon>Actinomycetota</taxon>
        <taxon>Actinomycetes</taxon>
        <taxon>Micromonosporales</taxon>
        <taxon>Micromonosporaceae</taxon>
        <taxon>Paractinoplanes</taxon>
    </lineage>
</organism>
<feature type="transmembrane region" description="Helical" evidence="10">
    <location>
        <begin position="34"/>
        <end position="54"/>
    </location>
</feature>
<dbReference type="Gene3D" id="3.30.565.10">
    <property type="entry name" value="Histidine kinase-like ATPase, C-terminal domain"/>
    <property type="match status" value="1"/>
</dbReference>
<dbReference type="InterPro" id="IPR050482">
    <property type="entry name" value="Sensor_HK_TwoCompSys"/>
</dbReference>
<evidence type="ECO:0000259" key="12">
    <source>
        <dbReference type="Pfam" id="PF07730"/>
    </source>
</evidence>
<dbReference type="CDD" id="cd16917">
    <property type="entry name" value="HATPase_UhpB-NarQ-NarX-like"/>
    <property type="match status" value="1"/>
</dbReference>
<comment type="caution">
    <text evidence="13">The sequence shown here is derived from an EMBL/GenBank/DDBJ whole genome shotgun (WGS) entry which is preliminary data.</text>
</comment>
<evidence type="ECO:0000256" key="6">
    <source>
        <dbReference type="ARBA" id="ARBA00022777"/>
    </source>
</evidence>
<dbReference type="InterPro" id="IPR011712">
    <property type="entry name" value="Sig_transdc_His_kin_sub3_dim/P"/>
</dbReference>
<dbReference type="EMBL" id="SNWR01000002">
    <property type="protein sequence ID" value="TDO32508.1"/>
    <property type="molecule type" value="Genomic_DNA"/>
</dbReference>
<dbReference type="InterPro" id="IPR003594">
    <property type="entry name" value="HATPase_dom"/>
</dbReference>
<evidence type="ECO:0000256" key="10">
    <source>
        <dbReference type="SAM" id="Phobius"/>
    </source>
</evidence>
<feature type="transmembrane region" description="Helical" evidence="10">
    <location>
        <begin position="85"/>
        <end position="118"/>
    </location>
</feature>
<feature type="transmembrane region" description="Helical" evidence="10">
    <location>
        <begin position="60"/>
        <end position="78"/>
    </location>
</feature>
<evidence type="ECO:0000259" key="11">
    <source>
        <dbReference type="Pfam" id="PF02518"/>
    </source>
</evidence>
<keyword evidence="14" id="KW-1185">Reference proteome</keyword>
<evidence type="ECO:0000256" key="2">
    <source>
        <dbReference type="ARBA" id="ARBA00012438"/>
    </source>
</evidence>
<evidence type="ECO:0000313" key="13">
    <source>
        <dbReference type="EMBL" id="TDO32508.1"/>
    </source>
</evidence>
<keyword evidence="10" id="KW-0812">Transmembrane</keyword>
<feature type="region of interest" description="Disordered" evidence="9">
    <location>
        <begin position="404"/>
        <end position="438"/>
    </location>
</feature>
<comment type="catalytic activity">
    <reaction evidence="1">
        <text>ATP + protein L-histidine = ADP + protein N-phospho-L-histidine.</text>
        <dbReference type="EC" id="2.7.13.3"/>
    </reaction>
</comment>
<dbReference type="Gene3D" id="1.20.5.1930">
    <property type="match status" value="1"/>
</dbReference>
<feature type="compositionally biased region" description="Gly residues" evidence="9">
    <location>
        <begin position="427"/>
        <end position="438"/>
    </location>
</feature>
<accession>A0A4V3C665</accession>
<proteinExistence type="predicted"/>
<keyword evidence="3" id="KW-0597">Phosphoprotein</keyword>
<keyword evidence="7" id="KW-0067">ATP-binding</keyword>
<protein>
    <recommendedName>
        <fullName evidence="2">histidine kinase</fullName>
        <ecNumber evidence="2">2.7.13.3</ecNumber>
    </recommendedName>
</protein>
<keyword evidence="6 13" id="KW-0418">Kinase</keyword>
<feature type="domain" description="Signal transduction histidine kinase subgroup 3 dimerisation and phosphoacceptor" evidence="12">
    <location>
        <begin position="207"/>
        <end position="273"/>
    </location>
</feature>
<dbReference type="Proteomes" id="UP000294901">
    <property type="component" value="Unassembled WGS sequence"/>
</dbReference>
<evidence type="ECO:0000256" key="5">
    <source>
        <dbReference type="ARBA" id="ARBA00022741"/>
    </source>
</evidence>
<evidence type="ECO:0000256" key="9">
    <source>
        <dbReference type="SAM" id="MobiDB-lite"/>
    </source>
</evidence>
<keyword evidence="5" id="KW-0547">Nucleotide-binding</keyword>
<dbReference type="EC" id="2.7.13.3" evidence="2"/>
<dbReference type="PANTHER" id="PTHR24421:SF10">
    <property type="entry name" value="NITRATE_NITRITE SENSOR PROTEIN NARQ"/>
    <property type="match status" value="1"/>
</dbReference>
<dbReference type="PANTHER" id="PTHR24421">
    <property type="entry name" value="NITRATE/NITRITE SENSOR PROTEIN NARX-RELATED"/>
    <property type="match status" value="1"/>
</dbReference>
<dbReference type="GO" id="GO:0000155">
    <property type="term" value="F:phosphorelay sensor kinase activity"/>
    <property type="evidence" value="ECO:0007669"/>
    <property type="project" value="InterPro"/>
</dbReference>
<dbReference type="GO" id="GO:0046983">
    <property type="term" value="F:protein dimerization activity"/>
    <property type="evidence" value="ECO:0007669"/>
    <property type="project" value="InterPro"/>
</dbReference>
<dbReference type="GO" id="GO:0005524">
    <property type="term" value="F:ATP binding"/>
    <property type="evidence" value="ECO:0007669"/>
    <property type="project" value="UniProtKB-KW"/>
</dbReference>
<evidence type="ECO:0000313" key="14">
    <source>
        <dbReference type="Proteomes" id="UP000294901"/>
    </source>
</evidence>
<keyword evidence="10" id="KW-0472">Membrane</keyword>